<dbReference type="PANTHER" id="PTHR42988:SF2">
    <property type="entry name" value="CYCLIC NUCLEOTIDE PHOSPHODIESTERASE CBUA0032-RELATED"/>
    <property type="match status" value="1"/>
</dbReference>
<accession>A0ABX3IJQ5</accession>
<name>A0ABX3IJQ5_9BACT</name>
<gene>
    <name evidence="6" type="ORF">XJ44_00330</name>
</gene>
<dbReference type="PANTHER" id="PTHR42988">
    <property type="entry name" value="PHOSPHOHYDROLASE"/>
    <property type="match status" value="1"/>
</dbReference>
<dbReference type="InterPro" id="IPR004843">
    <property type="entry name" value="Calcineurin-like_PHP"/>
</dbReference>
<keyword evidence="3" id="KW-0408">Iron</keyword>
<evidence type="ECO:0000256" key="3">
    <source>
        <dbReference type="ARBA" id="ARBA00023004"/>
    </source>
</evidence>
<keyword evidence="2" id="KW-0378">Hydrolase</keyword>
<evidence type="ECO:0000313" key="6">
    <source>
        <dbReference type="EMBL" id="ONN28083.1"/>
    </source>
</evidence>
<dbReference type="Pfam" id="PF00149">
    <property type="entry name" value="Metallophos"/>
    <property type="match status" value="1"/>
</dbReference>
<keyword evidence="7" id="KW-1185">Reference proteome</keyword>
<evidence type="ECO:0000256" key="4">
    <source>
        <dbReference type="ARBA" id="ARBA00025742"/>
    </source>
</evidence>
<feature type="domain" description="Calcineurin-like phosphoesterase" evidence="5">
    <location>
        <begin position="58"/>
        <end position="200"/>
    </location>
</feature>
<dbReference type="Gene3D" id="3.60.21.10">
    <property type="match status" value="1"/>
</dbReference>
<evidence type="ECO:0000259" key="5">
    <source>
        <dbReference type="Pfam" id="PF00149"/>
    </source>
</evidence>
<dbReference type="InterPro" id="IPR029052">
    <property type="entry name" value="Metallo-depent_PP-like"/>
</dbReference>
<sequence>MVFLFIFVPMFLFSNVFYYLYEENDMCKLCDGEFFPNTTNLVAVYGDSRFGNKVHIKIVELISSYNPTVVVHLGDMVNRGDRKEEWNTFFKITKNLRKNSYFQLVKGNHENPDVYYKKYFGLYNYYADFKKYRLIFLDPYTKGYLEFLENYGNERSIVFLHYPIYTVGPHWKDRLDLSKLDKIVADKGIKIVISGHEHNYQHFYVNNTHYIITGGAGASLYGKVIDNEYLVSFYKEYHFVLLELNDDLNIKVIDLNNKILEEFNVEF</sequence>
<organism evidence="6 7">
    <name type="scientific">Thermosipho affectus</name>
    <dbReference type="NCBI Taxonomy" id="660294"/>
    <lineage>
        <taxon>Bacteria</taxon>
        <taxon>Thermotogati</taxon>
        <taxon>Thermotogota</taxon>
        <taxon>Thermotogae</taxon>
        <taxon>Thermotogales</taxon>
        <taxon>Fervidobacteriaceae</taxon>
        <taxon>Thermosipho</taxon>
    </lineage>
</organism>
<keyword evidence="1" id="KW-0479">Metal-binding</keyword>
<comment type="caution">
    <text evidence="6">The sequence shown here is derived from an EMBL/GenBank/DDBJ whole genome shotgun (WGS) entry which is preliminary data.</text>
</comment>
<evidence type="ECO:0000256" key="2">
    <source>
        <dbReference type="ARBA" id="ARBA00022801"/>
    </source>
</evidence>
<reference evidence="6 7" key="1">
    <citation type="submission" date="2015-06" db="EMBL/GenBank/DDBJ databases">
        <title>Genome sequencing of Thermotogales isolates from hydrothermal vents.</title>
        <authorList>
            <person name="Haverkamp T.H."/>
            <person name="Kublanov I.V."/>
            <person name="Nesbo C.L."/>
        </authorList>
    </citation>
    <scope>NUCLEOTIDE SEQUENCE [LARGE SCALE GENOMIC DNA]</scope>
    <source>
        <strain evidence="7">ik275mar</strain>
    </source>
</reference>
<protein>
    <recommendedName>
        <fullName evidence="5">Calcineurin-like phosphoesterase domain-containing protein</fullName>
    </recommendedName>
</protein>
<evidence type="ECO:0000313" key="7">
    <source>
        <dbReference type="Proteomes" id="UP000242616"/>
    </source>
</evidence>
<dbReference type="Proteomes" id="UP000242616">
    <property type="component" value="Unassembled WGS sequence"/>
</dbReference>
<dbReference type="InterPro" id="IPR050884">
    <property type="entry name" value="CNP_phosphodiesterase-III"/>
</dbReference>
<dbReference type="SUPFAM" id="SSF56300">
    <property type="entry name" value="Metallo-dependent phosphatases"/>
    <property type="match status" value="1"/>
</dbReference>
<comment type="similarity">
    <text evidence="4">Belongs to the cyclic nucleotide phosphodiesterase class-III family.</text>
</comment>
<dbReference type="EMBL" id="LBFC01000002">
    <property type="protein sequence ID" value="ONN28083.1"/>
    <property type="molecule type" value="Genomic_DNA"/>
</dbReference>
<proteinExistence type="inferred from homology"/>
<evidence type="ECO:0000256" key="1">
    <source>
        <dbReference type="ARBA" id="ARBA00022723"/>
    </source>
</evidence>